<sequence length="131" mass="14841">MAEKVGEIKQREIDLLGLSVPTGTPIFCGRQNVCHMIAKHGSDYASFGHLLEEIILCPNYVSLHPSDGSIQYIKEIESVRKRVLVAVRISVSGNYFARTLFIMSEEKWHHYKTKGYLKVYEDPEQGTVELG</sequence>
<dbReference type="Pfam" id="PF18812">
    <property type="entry name" value="PBECR3"/>
    <property type="match status" value="1"/>
</dbReference>
<dbReference type="OrthoDB" id="1701313at2"/>
<dbReference type="Proteomes" id="UP000256977">
    <property type="component" value="Unassembled WGS sequence"/>
</dbReference>
<keyword evidence="3" id="KW-1185">Reference proteome</keyword>
<dbReference type="EMBL" id="QRDZ01000024">
    <property type="protein sequence ID" value="RED64294.1"/>
    <property type="molecule type" value="Genomic_DNA"/>
</dbReference>
<accession>A0A3D9IR86</accession>
<evidence type="ECO:0000313" key="2">
    <source>
        <dbReference type="EMBL" id="RED64294.1"/>
    </source>
</evidence>
<dbReference type="RefSeq" id="WP_116063532.1">
    <property type="nucleotide sequence ID" value="NZ_QRDZ01000024.1"/>
</dbReference>
<gene>
    <name evidence="2" type="ORF">DFP98_124107</name>
</gene>
<evidence type="ECO:0000313" key="3">
    <source>
        <dbReference type="Proteomes" id="UP000256977"/>
    </source>
</evidence>
<proteinExistence type="predicted"/>
<organism evidence="2 3">
    <name type="scientific">Cohnella phaseoli</name>
    <dbReference type="NCBI Taxonomy" id="456490"/>
    <lineage>
        <taxon>Bacteria</taxon>
        <taxon>Bacillati</taxon>
        <taxon>Bacillota</taxon>
        <taxon>Bacilli</taxon>
        <taxon>Bacillales</taxon>
        <taxon>Paenibacillaceae</taxon>
        <taxon>Cohnella</taxon>
    </lineage>
</organism>
<comment type="caution">
    <text evidence="2">The sequence shown here is derived from an EMBL/GenBank/DDBJ whole genome shotgun (WGS) entry which is preliminary data.</text>
</comment>
<dbReference type="AlphaFoldDB" id="A0A3D9IR86"/>
<name>A0A3D9IR86_9BACL</name>
<dbReference type="InterPro" id="IPR041301">
    <property type="entry name" value="PBECR3"/>
</dbReference>
<protein>
    <recommendedName>
        <fullName evidence="1">Phage-Barnase-EndoU-ColicinE5/D-RelE like nuclease 3 domain-containing protein</fullName>
    </recommendedName>
</protein>
<reference evidence="2 3" key="1">
    <citation type="submission" date="2018-07" db="EMBL/GenBank/DDBJ databases">
        <title>Genomic Encyclopedia of Type Strains, Phase III (KMG-III): the genomes of soil and plant-associated and newly described type strains.</title>
        <authorList>
            <person name="Whitman W."/>
        </authorList>
    </citation>
    <scope>NUCLEOTIDE SEQUENCE [LARGE SCALE GENOMIC DNA]</scope>
    <source>
        <strain evidence="2 3">CECT 7287</strain>
    </source>
</reference>
<feature type="domain" description="Phage-Barnase-EndoU-ColicinE5/D-RelE like nuclease 3" evidence="1">
    <location>
        <begin position="4"/>
        <end position="109"/>
    </location>
</feature>
<evidence type="ECO:0000259" key="1">
    <source>
        <dbReference type="Pfam" id="PF18812"/>
    </source>
</evidence>